<name>A0A763EP29_SALER</name>
<sequence>MSPTGKGSFRNVPFLIYKEQRERGGRHIVKREYPLRESGGADDLGPKLPAFTFTVIVQGDDAQAQRKALRDALYAPGAGELVHPDYGTLNVLIDNFESRYNVSEQRVVEFTITAVPQANDTAPDAQQDTAAALTQKTGSGLNSVFNTLADGWSVVSDNLHDLQAMMDTVSEKIDALENTVSSVGILQDISAFAASFTAMKGNITSLITSPLRMAQQFAGVFSGLIALPSVPAMSLLRNHTGTTPSGSLAVPDEAVRSQGGTQLYQSLSAFYDTLTTQDARRSLTGLTPATQNNIRLLQSVMQSAVVLAQAQTAGSLLTIAVAQAGVPTSTPLSGSGTGAGVDASAPVLLLQSAGDVRAVSHALGQSLDAQVLAFSGQGFTRTALALREARLALVEDLTTRGVHLPGTSSVAVRTTQPALVTLYRATGNSVQWQRFVRRNNVIHPLFVPGGQVLEVIDE</sequence>
<dbReference type="AlphaFoldDB" id="A0A763EP29"/>
<reference evidence="2" key="2">
    <citation type="submission" date="2020-02" db="EMBL/GenBank/DDBJ databases">
        <authorList>
            <consortium name="NCBI Pathogen Detection Project"/>
        </authorList>
    </citation>
    <scope>NUCLEOTIDE SEQUENCE</scope>
    <source>
        <strain evidence="2">MA.CK_03/00008676</strain>
    </source>
</reference>
<dbReference type="InterPro" id="IPR009826">
    <property type="entry name" value="DNA_circ_N"/>
</dbReference>
<protein>
    <submittedName>
        <fullName evidence="2">Multidrug DMT transporter permease</fullName>
    </submittedName>
</protein>
<feature type="domain" description="DNA circulation N-terminal" evidence="1">
    <location>
        <begin position="5"/>
        <end position="91"/>
    </location>
</feature>
<evidence type="ECO:0000313" key="2">
    <source>
        <dbReference type="EMBL" id="HAG4245556.1"/>
    </source>
</evidence>
<dbReference type="Pfam" id="PF07157">
    <property type="entry name" value="DNA_circ_N"/>
    <property type="match status" value="1"/>
</dbReference>
<accession>A0A763EP29</accession>
<gene>
    <name evidence="2" type="ORF">G8357_000541</name>
</gene>
<proteinExistence type="predicted"/>
<comment type="caution">
    <text evidence="2">The sequence shown here is derived from an EMBL/GenBank/DDBJ whole genome shotgun (WGS) entry which is preliminary data.</text>
</comment>
<reference evidence="2" key="1">
    <citation type="journal article" date="2018" name="Genome Biol.">
        <title>SKESA: strategic k-mer extension for scrupulous assemblies.</title>
        <authorList>
            <person name="Souvorov A."/>
            <person name="Agarwala R."/>
            <person name="Lipman D.J."/>
        </authorList>
    </citation>
    <scope>NUCLEOTIDE SEQUENCE</scope>
    <source>
        <strain evidence="2">MA.CK_03/00008676</strain>
    </source>
</reference>
<organism evidence="2">
    <name type="scientific">Salmonella enterica</name>
    <name type="common">Salmonella choleraesuis</name>
    <dbReference type="NCBI Taxonomy" id="28901"/>
    <lineage>
        <taxon>Bacteria</taxon>
        <taxon>Pseudomonadati</taxon>
        <taxon>Pseudomonadota</taxon>
        <taxon>Gammaproteobacteria</taxon>
        <taxon>Enterobacterales</taxon>
        <taxon>Enterobacteriaceae</taxon>
        <taxon>Salmonella</taxon>
    </lineage>
</organism>
<dbReference type="EMBL" id="DAAYHR010000001">
    <property type="protein sequence ID" value="HAG4245556.1"/>
    <property type="molecule type" value="Genomic_DNA"/>
</dbReference>
<evidence type="ECO:0000259" key="1">
    <source>
        <dbReference type="Pfam" id="PF07157"/>
    </source>
</evidence>